<dbReference type="GO" id="GO:0010587">
    <property type="term" value="P:miRNA catabolic process"/>
    <property type="evidence" value="ECO:0007669"/>
    <property type="project" value="TreeGrafter"/>
</dbReference>
<evidence type="ECO:0000256" key="1">
    <source>
        <dbReference type="RuleBase" id="RU003901"/>
    </source>
</evidence>
<dbReference type="Pfam" id="PF00773">
    <property type="entry name" value="RNB"/>
    <property type="match status" value="1"/>
</dbReference>
<name>A0A9N9RN14_9DIPT</name>
<dbReference type="Gene3D" id="2.40.50.700">
    <property type="match status" value="1"/>
</dbReference>
<sequence>MGKEKKKLKASNGNELCTKLSALSMTNQTEPAISTAEFYYGLELSAVENLAVINRSPESASPDKKKKERKRKEKNRKVDKLETVEGKIKNLTITIKNDQCQKAKSSTKNQAQTKSSEDTKASKDLIDCLKMLQTGKMTSESVMKLHNVPELKVPKIKKRDARNRDEILALNKKIQEKIVKQIKPKLKSIINDKPLNGLVEKKHTISESSTNNNQGYPPKIKITSNKNYKLSIPKTIIKTSSNNAEIYRYTFEQLYRLQQFSTWEMVPKLQKLKICKTQLNELDTFLMTLLELPENERNQAILKKAEERMFIKRKGFNDYAYLSPQFLVTDEQPRKQDVIFPTFKDNKRQKDIDYVDKFRLIANNDEELNKLIYQHEFICLFENELKDQDLKNLAHQDIVQLLIDNNQAYILEGDIRVNQRNNQEAYVTHKRGMKDVCINKLILRKHAFQGDYVRVLVKKDSSNELENDPCNNLLDESTATVLDEDLVETSPDISENRNFGCVLEILEPRHSRRVIGSFAAFLNVKKNRRYLMVNVRDPKVPNVRVNVRSGIPTDTELNEKLLLVVEITDWSHDQPQGRVVSILGNKGQLKTENVAILQQNNLSPVPFEQNIIDELPKEPFEIPAKEFEYREDLRKKCIFSIDPESARDLDDALSCEILQNGNLEVGVHISDVSYFVKENSDLDNIVKEKATTIYLVDTVYHMLPEQLCFLCSLLPGSDKLAYSVFFEMDLDTAEIFNTRYTRSIVNSCGKLSYDHAQAVIEKKDKNWDDLKADFPEIHNGFTVAEIAQKIVKLQKLSLIMQSNRKKSGALKIDQPKLYYIFAKDDHQRMETPVDFAKYCQRDSNRLIEEFMLLANIYVAKFIYEKFPDISLLRQHDIPNENGLRKLTNVLNKHNIQIDTSSSAAISLSMENLIAFAKHPNAMNAAINHMVSKTMTRAKYFCSFMAESPDAFWHYALSTPIYTHFTSPIRRYADILVHRVLNAALNYEAVPSRTPDEIQELANICNVQKYNAKLAGDDSSNLYFMHFMKSLKSKAMIAGVVGIYEFNLEIVLIDTGHLIKVYYKNLQQNDDVIIKTFTDSSPPYVSFHLPKLQISMKIVFGMEILAQVEVLNDKLIVNKIFYNKDTK</sequence>
<dbReference type="AlphaFoldDB" id="A0A9N9RN14"/>
<reference evidence="4" key="2">
    <citation type="submission" date="2022-10" db="EMBL/GenBank/DDBJ databases">
        <authorList>
            <consortium name="ENA_rothamsted_submissions"/>
            <consortium name="culmorum"/>
            <person name="King R."/>
        </authorList>
    </citation>
    <scope>NUCLEOTIDE SEQUENCE</scope>
</reference>
<accession>A0A9N9RN14</accession>
<proteinExistence type="inferred from homology"/>
<reference evidence="4" key="1">
    <citation type="submission" date="2022-01" db="EMBL/GenBank/DDBJ databases">
        <authorList>
            <person name="King R."/>
        </authorList>
    </citation>
    <scope>NUCLEOTIDE SEQUENCE</scope>
</reference>
<comment type="similarity">
    <text evidence="1">Belongs to the RNR ribonuclease family.</text>
</comment>
<feature type="region of interest" description="Disordered" evidence="2">
    <location>
        <begin position="54"/>
        <end position="81"/>
    </location>
</feature>
<feature type="domain" description="RNB" evidence="3">
    <location>
        <begin position="630"/>
        <end position="986"/>
    </location>
</feature>
<organism evidence="4 5">
    <name type="scientific">Chironomus riparius</name>
    <dbReference type="NCBI Taxonomy" id="315576"/>
    <lineage>
        <taxon>Eukaryota</taxon>
        <taxon>Metazoa</taxon>
        <taxon>Ecdysozoa</taxon>
        <taxon>Arthropoda</taxon>
        <taxon>Hexapoda</taxon>
        <taxon>Insecta</taxon>
        <taxon>Pterygota</taxon>
        <taxon>Neoptera</taxon>
        <taxon>Endopterygota</taxon>
        <taxon>Diptera</taxon>
        <taxon>Nematocera</taxon>
        <taxon>Chironomoidea</taxon>
        <taxon>Chironomidae</taxon>
        <taxon>Chironominae</taxon>
        <taxon>Chironomus</taxon>
    </lineage>
</organism>
<evidence type="ECO:0000256" key="2">
    <source>
        <dbReference type="SAM" id="MobiDB-lite"/>
    </source>
</evidence>
<dbReference type="EMBL" id="OU895877">
    <property type="protein sequence ID" value="CAG9801407.1"/>
    <property type="molecule type" value="Genomic_DNA"/>
</dbReference>
<dbReference type="InterPro" id="IPR012340">
    <property type="entry name" value="NA-bd_OB-fold"/>
</dbReference>
<dbReference type="InterPro" id="IPR001900">
    <property type="entry name" value="RNase_II/R"/>
</dbReference>
<dbReference type="OrthoDB" id="372421at2759"/>
<evidence type="ECO:0000313" key="5">
    <source>
        <dbReference type="Proteomes" id="UP001153620"/>
    </source>
</evidence>
<evidence type="ECO:0000313" key="4">
    <source>
        <dbReference type="EMBL" id="CAG9801407.1"/>
    </source>
</evidence>
<dbReference type="GO" id="GO:0000932">
    <property type="term" value="C:P-body"/>
    <property type="evidence" value="ECO:0007669"/>
    <property type="project" value="TreeGrafter"/>
</dbReference>
<gene>
    <name evidence="4" type="ORF">CHIRRI_LOCUS4335</name>
</gene>
<evidence type="ECO:0000259" key="3">
    <source>
        <dbReference type="SMART" id="SM00955"/>
    </source>
</evidence>
<feature type="compositionally biased region" description="Basic residues" evidence="2">
    <location>
        <begin position="64"/>
        <end position="75"/>
    </location>
</feature>
<feature type="region of interest" description="Disordered" evidence="2">
    <location>
        <begin position="99"/>
        <end position="120"/>
    </location>
</feature>
<protein>
    <recommendedName>
        <fullName evidence="3">RNB domain-containing protein</fullName>
    </recommendedName>
</protein>
<dbReference type="Gene3D" id="2.40.50.690">
    <property type="match status" value="1"/>
</dbReference>
<dbReference type="GO" id="GO:0003723">
    <property type="term" value="F:RNA binding"/>
    <property type="evidence" value="ECO:0007669"/>
    <property type="project" value="InterPro"/>
</dbReference>
<dbReference type="InterPro" id="IPR050180">
    <property type="entry name" value="RNR_Ribonuclease"/>
</dbReference>
<dbReference type="SMART" id="SM00955">
    <property type="entry name" value="RNB"/>
    <property type="match status" value="1"/>
</dbReference>
<dbReference type="SUPFAM" id="SSF50249">
    <property type="entry name" value="Nucleic acid-binding proteins"/>
    <property type="match status" value="2"/>
</dbReference>
<dbReference type="GO" id="GO:0006402">
    <property type="term" value="P:mRNA catabolic process"/>
    <property type="evidence" value="ECO:0007669"/>
    <property type="project" value="TreeGrafter"/>
</dbReference>
<dbReference type="PROSITE" id="PS01175">
    <property type="entry name" value="RIBONUCLEASE_II"/>
    <property type="match status" value="1"/>
</dbReference>
<dbReference type="InterPro" id="IPR022966">
    <property type="entry name" value="RNase_II/R_CS"/>
</dbReference>
<keyword evidence="5" id="KW-1185">Reference proteome</keyword>
<dbReference type="PANTHER" id="PTHR23355">
    <property type="entry name" value="RIBONUCLEASE"/>
    <property type="match status" value="1"/>
</dbReference>
<dbReference type="GO" id="GO:0000175">
    <property type="term" value="F:3'-5'-RNA exonuclease activity"/>
    <property type="evidence" value="ECO:0007669"/>
    <property type="project" value="TreeGrafter"/>
</dbReference>
<dbReference type="PANTHER" id="PTHR23355:SF9">
    <property type="entry name" value="DIS3-LIKE EXONUCLEASE 2"/>
    <property type="match status" value="1"/>
</dbReference>
<dbReference type="Proteomes" id="UP001153620">
    <property type="component" value="Chromosome 1"/>
</dbReference>
<dbReference type="InterPro" id="IPR041505">
    <property type="entry name" value="Dis3_CSD2"/>
</dbReference>
<feature type="compositionally biased region" description="Polar residues" evidence="2">
    <location>
        <begin position="99"/>
        <end position="114"/>
    </location>
</feature>
<dbReference type="Pfam" id="PF17849">
    <property type="entry name" value="OB_Dis3"/>
    <property type="match status" value="1"/>
</dbReference>